<feature type="domain" description="Thioesterase TesA-like" evidence="1">
    <location>
        <begin position="41"/>
        <end position="240"/>
    </location>
</feature>
<dbReference type="Pfam" id="PF00975">
    <property type="entry name" value="Thioesterase"/>
    <property type="match status" value="1"/>
</dbReference>
<evidence type="ECO:0000313" key="3">
    <source>
        <dbReference type="Proteomes" id="UP000807371"/>
    </source>
</evidence>
<dbReference type="InterPro" id="IPR020802">
    <property type="entry name" value="TesA-like"/>
</dbReference>
<dbReference type="SUPFAM" id="SSF53474">
    <property type="entry name" value="alpha/beta-Hydrolases"/>
    <property type="match status" value="1"/>
</dbReference>
<dbReference type="Proteomes" id="UP000807371">
    <property type="component" value="Unassembled WGS sequence"/>
</dbReference>
<dbReference type="Gene3D" id="3.40.50.1820">
    <property type="entry name" value="alpha/beta hydrolase"/>
    <property type="match status" value="1"/>
</dbReference>
<keyword evidence="2" id="KW-0378">Hydrolase</keyword>
<dbReference type="InterPro" id="IPR029058">
    <property type="entry name" value="AB_hydrolase_fold"/>
</dbReference>
<proteinExistence type="predicted"/>
<evidence type="ECO:0000259" key="1">
    <source>
        <dbReference type="SMART" id="SM00824"/>
    </source>
</evidence>
<name>A0ABS0NFH9_9ACTN</name>
<keyword evidence="3" id="KW-1185">Reference proteome</keyword>
<accession>A0ABS0NFH9</accession>
<sequence>MSWLMESSRFRPAFTSPADLPENTAQVVRLTRGDAGRPAVVCVPSFAVGSGPHLFLALAGRLPGRDVYSCSLPGFRDGEPLPGSWDTAVRVLADRVEQAVGDAEVVLVGYSIGGAVAHSLAAELEGRGRAAAGLVLLDPPDPRSVVAHDGGVFEPSMDALLNGGRDLAFDDSGWLAMGAYLRLLGERADTGVGAPRLCLRAGDTRSWPAWDVGGDVVDLDTGHFDLVNDPECAETVEKWIRCGFSADSGLYDKENR</sequence>
<reference evidence="2 3" key="1">
    <citation type="submission" date="2020-09" db="EMBL/GenBank/DDBJ databases">
        <title>Biosynthesis of the nuclear factor of activated T cells inhibitor NFAT-133 and its congeners in Streptomyces pactum.</title>
        <authorList>
            <person name="Zhou W."/>
            <person name="Posri P."/>
            <person name="Abugrain M.E."/>
            <person name="Weisberg A.J."/>
            <person name="Chang J.H."/>
            <person name="Mahmud T."/>
        </authorList>
    </citation>
    <scope>NUCLEOTIDE SEQUENCE [LARGE SCALE GENOMIC DNA]</scope>
    <source>
        <strain evidence="2 3">ATCC 27456</strain>
    </source>
</reference>
<dbReference type="GO" id="GO:0016787">
    <property type="term" value="F:hydrolase activity"/>
    <property type="evidence" value="ECO:0007669"/>
    <property type="project" value="UniProtKB-KW"/>
</dbReference>
<comment type="caution">
    <text evidence="2">The sequence shown here is derived from an EMBL/GenBank/DDBJ whole genome shotgun (WGS) entry which is preliminary data.</text>
</comment>
<dbReference type="EMBL" id="JACYXC010000001">
    <property type="protein sequence ID" value="MBH5333917.1"/>
    <property type="molecule type" value="Genomic_DNA"/>
</dbReference>
<organism evidence="2 3">
    <name type="scientific">Streptomyces pactum</name>
    <dbReference type="NCBI Taxonomy" id="68249"/>
    <lineage>
        <taxon>Bacteria</taxon>
        <taxon>Bacillati</taxon>
        <taxon>Actinomycetota</taxon>
        <taxon>Actinomycetes</taxon>
        <taxon>Kitasatosporales</taxon>
        <taxon>Streptomycetaceae</taxon>
        <taxon>Streptomyces</taxon>
    </lineage>
</organism>
<dbReference type="SMART" id="SM00824">
    <property type="entry name" value="PKS_TE"/>
    <property type="match status" value="1"/>
</dbReference>
<protein>
    <submittedName>
        <fullName evidence="2">Alpha/beta fold hydrolase</fullName>
    </submittedName>
</protein>
<dbReference type="InterPro" id="IPR001031">
    <property type="entry name" value="Thioesterase"/>
</dbReference>
<gene>
    <name evidence="2" type="ORF">IHE55_03490</name>
</gene>
<evidence type="ECO:0000313" key="2">
    <source>
        <dbReference type="EMBL" id="MBH5333917.1"/>
    </source>
</evidence>